<dbReference type="InterPro" id="IPR046496">
    <property type="entry name" value="DUF6589"/>
</dbReference>
<feature type="domain" description="DUF6589" evidence="2">
    <location>
        <begin position="324"/>
        <end position="871"/>
    </location>
</feature>
<comment type="caution">
    <text evidence="3">The sequence shown here is derived from an EMBL/GenBank/DDBJ whole genome shotgun (WGS) entry which is preliminary data.</text>
</comment>
<name>A0A2G8S1T7_9APHY</name>
<dbReference type="Pfam" id="PF20231">
    <property type="entry name" value="DUF6589"/>
    <property type="match status" value="1"/>
</dbReference>
<evidence type="ECO:0000313" key="4">
    <source>
        <dbReference type="Proteomes" id="UP000230002"/>
    </source>
</evidence>
<reference evidence="3 4" key="1">
    <citation type="journal article" date="2015" name="Sci. Rep.">
        <title>Chromosome-level genome map provides insights into diverse defense mechanisms in the medicinal fungus Ganoderma sinense.</title>
        <authorList>
            <person name="Zhu Y."/>
            <person name="Xu J."/>
            <person name="Sun C."/>
            <person name="Zhou S."/>
            <person name="Xu H."/>
            <person name="Nelson D.R."/>
            <person name="Qian J."/>
            <person name="Song J."/>
            <person name="Luo H."/>
            <person name="Xiang L."/>
            <person name="Li Y."/>
            <person name="Xu Z."/>
            <person name="Ji A."/>
            <person name="Wang L."/>
            <person name="Lu S."/>
            <person name="Hayward A."/>
            <person name="Sun W."/>
            <person name="Li X."/>
            <person name="Schwartz D.C."/>
            <person name="Wang Y."/>
            <person name="Chen S."/>
        </authorList>
    </citation>
    <scope>NUCLEOTIDE SEQUENCE [LARGE SCALE GENOMIC DNA]</scope>
    <source>
        <strain evidence="3 4">ZZ0214-1</strain>
    </source>
</reference>
<dbReference type="STRING" id="1077348.A0A2G8S1T7"/>
<feature type="compositionally biased region" description="Polar residues" evidence="1">
    <location>
        <begin position="676"/>
        <end position="686"/>
    </location>
</feature>
<feature type="compositionally biased region" description="Basic and acidic residues" evidence="1">
    <location>
        <begin position="602"/>
        <end position="617"/>
    </location>
</feature>
<keyword evidence="4" id="KW-1185">Reference proteome</keyword>
<sequence>MNTVFDLLQSYRWSLGEFLYYVFRTHDAKGSSVKRSARHGSVVGNFLAGKNRHKAIEIVEFWVNDTAGRAKQDDPEFKHMYSPTLPYQNLKHARIAISAMCIQASMKQMRLERMRAVKGSSGLHGSAEGRRGRRQLSWEDIGSKTVSKVQDIIKTYQPVTYHIIKDLVSPRPYRNEHGVIAVRKTRPPEVVTTEILSIINFTHTKWARLLPAARAALFFACGVPRAVFDYASRIGLVQSWHATFNLLRRLAEKDAAYVKECGRSLVRWLILRFDNVQQFLRQRERRLGRENKMMVGVAGYVAEAFDFVPEVADLADHLERVRENKRADLTVAQLTTLVDWDHAEVVAALHWLQTLVSHVPALACYRTDVAGLFRTDGAKLVVPVRKTKVYPLGTVAKNEAVTTELRDTLVDFLKQMGQSREDYIPGRIIPAGGDGLTFEKLVQIRNYMQFEPTEYQRFEMLWPFLEVWHTTWTFLSTIFETHFGGTQLTDLEDPGMLGHSATKIDQKPPPNLKKVDYYPSLYTVQVVLDARMLDCWRIHFECTDLAAHFEGLAAINKLPALDELRSVARKLHQAYSTTSAWTSAMEGGDAAVGMGWKPGSRRWGEGEGERTEPEATGKDGGGAETVREEAPEDAMHREEVQANAEEGLDALLPFDANPPGAGVPTASHPECDIGTLQDTTDSQVGSVSPAHAQGNEDSEDSSSDSAESSDSEEEAPTPFRGDHSLARSISFMSDAVLVRDLSQAVAAGDIGRVWNDMKILAFRFAGSSHSKYMTYLLEMICILELESSPILRDTFLKNWLVNPSGEPDRNMEGDLFGEHINLILDEAMSRKGSEWDSPLLREVHAPNAVRFMELKGEWGTGVGLARRHGKHPDPHSRPELRTLLSTYQETQLHYFREGRSYDSKPSPNLMHEGIKALLGGKLKSWTQETTHARFRALAAKNDEAARRLLQEEFAKALTEIDEEVELTDSEDGTHGIEGEDTRSSVQDNPVSRSDSDRLLMVDGLMGSDSMDDCLWASYDVPREGMDTLSDGYNSMEEHLDDGDVDTDM</sequence>
<dbReference type="AlphaFoldDB" id="A0A2G8S1T7"/>
<accession>A0A2G8S1T7</accession>
<feature type="compositionally biased region" description="Acidic residues" evidence="1">
    <location>
        <begin position="696"/>
        <end position="715"/>
    </location>
</feature>
<dbReference type="EMBL" id="AYKW01000034">
    <property type="protein sequence ID" value="PIL27740.1"/>
    <property type="molecule type" value="Genomic_DNA"/>
</dbReference>
<dbReference type="OrthoDB" id="2801423at2759"/>
<feature type="region of interest" description="Disordered" evidence="1">
    <location>
        <begin position="591"/>
        <end position="637"/>
    </location>
</feature>
<feature type="region of interest" description="Disordered" evidence="1">
    <location>
        <begin position="651"/>
        <end position="722"/>
    </location>
</feature>
<organism evidence="3 4">
    <name type="scientific">Ganoderma sinense ZZ0214-1</name>
    <dbReference type="NCBI Taxonomy" id="1077348"/>
    <lineage>
        <taxon>Eukaryota</taxon>
        <taxon>Fungi</taxon>
        <taxon>Dikarya</taxon>
        <taxon>Basidiomycota</taxon>
        <taxon>Agaricomycotina</taxon>
        <taxon>Agaricomycetes</taxon>
        <taxon>Polyporales</taxon>
        <taxon>Polyporaceae</taxon>
        <taxon>Ganoderma</taxon>
    </lineage>
</organism>
<feature type="compositionally biased region" description="Basic and acidic residues" evidence="1">
    <location>
        <begin position="971"/>
        <end position="982"/>
    </location>
</feature>
<protein>
    <recommendedName>
        <fullName evidence="2">DUF6589 domain-containing protein</fullName>
    </recommendedName>
</protein>
<feature type="compositionally biased region" description="Basic and acidic residues" evidence="1">
    <location>
        <begin position="625"/>
        <end position="637"/>
    </location>
</feature>
<gene>
    <name evidence="3" type="ORF">GSI_10893</name>
</gene>
<evidence type="ECO:0000256" key="1">
    <source>
        <dbReference type="SAM" id="MobiDB-lite"/>
    </source>
</evidence>
<evidence type="ECO:0000259" key="2">
    <source>
        <dbReference type="Pfam" id="PF20231"/>
    </source>
</evidence>
<feature type="compositionally biased region" description="Polar residues" evidence="1">
    <location>
        <begin position="983"/>
        <end position="992"/>
    </location>
</feature>
<dbReference type="Proteomes" id="UP000230002">
    <property type="component" value="Unassembled WGS sequence"/>
</dbReference>
<evidence type="ECO:0000313" key="3">
    <source>
        <dbReference type="EMBL" id="PIL27740.1"/>
    </source>
</evidence>
<proteinExistence type="predicted"/>
<feature type="region of interest" description="Disordered" evidence="1">
    <location>
        <begin position="965"/>
        <end position="997"/>
    </location>
</feature>